<dbReference type="STRING" id="322505.SAMN04487836_14314"/>
<organism evidence="2 3">
    <name type="scientific">Sharpea azabuensis</name>
    <dbReference type="NCBI Taxonomy" id="322505"/>
    <lineage>
        <taxon>Bacteria</taxon>
        <taxon>Bacillati</taxon>
        <taxon>Bacillota</taxon>
        <taxon>Erysipelotrichia</taxon>
        <taxon>Erysipelotrichales</taxon>
        <taxon>Coprobacillaceae</taxon>
        <taxon>Sharpea</taxon>
    </lineage>
</organism>
<keyword evidence="3" id="KW-1185">Reference proteome</keyword>
<dbReference type="OrthoDB" id="115213at2"/>
<dbReference type="InterPro" id="IPR014922">
    <property type="entry name" value="YdhG-like"/>
</dbReference>
<name>A0A1H6TAQ8_9FIRM</name>
<accession>A0A1H6TAQ8</accession>
<evidence type="ECO:0000313" key="3">
    <source>
        <dbReference type="Proteomes" id="UP000183028"/>
    </source>
</evidence>
<dbReference type="Pfam" id="PF08818">
    <property type="entry name" value="DUF1801"/>
    <property type="match status" value="1"/>
</dbReference>
<evidence type="ECO:0000259" key="1">
    <source>
        <dbReference type="Pfam" id="PF08818"/>
    </source>
</evidence>
<dbReference type="RefSeq" id="WP_074731914.1">
    <property type="nucleotide sequence ID" value="NZ_FNYK01000020.1"/>
</dbReference>
<feature type="domain" description="YdhG-like" evidence="1">
    <location>
        <begin position="16"/>
        <end position="101"/>
    </location>
</feature>
<reference evidence="3" key="1">
    <citation type="submission" date="2016-10" db="EMBL/GenBank/DDBJ databases">
        <authorList>
            <person name="Varghese N."/>
        </authorList>
    </citation>
    <scope>NUCLEOTIDE SEQUENCE [LARGE SCALE GENOMIC DNA]</scope>
    <source>
        <strain evidence="3">DSM 20406</strain>
    </source>
</reference>
<dbReference type="SUPFAM" id="SSF159888">
    <property type="entry name" value="YdhG-like"/>
    <property type="match status" value="1"/>
</dbReference>
<dbReference type="Proteomes" id="UP000183028">
    <property type="component" value="Unassembled WGS sequence"/>
</dbReference>
<evidence type="ECO:0000313" key="2">
    <source>
        <dbReference type="EMBL" id="SEI73325.1"/>
    </source>
</evidence>
<protein>
    <submittedName>
        <fullName evidence="2">Uncharacterized conserved protein YdhG, YjbR/CyaY-like superfamily, DUF1801 family</fullName>
    </submittedName>
</protein>
<gene>
    <name evidence="2" type="ORF">SAMN04487834_10205</name>
</gene>
<sequence length="113" mass="13318">MNEIESYIEKQDETYQEDLVHVYHVIQKAIPEADEKISWGMPTFHKKHNIIHFACNKKHVGIYPGADGVEEFTKELKEKGYKYSKGAIQFPYDRIDDELITIIALWCYENHSK</sequence>
<dbReference type="Gene3D" id="3.90.1150.200">
    <property type="match status" value="1"/>
</dbReference>
<dbReference type="EMBL" id="FNYK01000020">
    <property type="protein sequence ID" value="SEI73325.1"/>
    <property type="molecule type" value="Genomic_DNA"/>
</dbReference>
<dbReference type="eggNOG" id="COG5646">
    <property type="taxonomic scope" value="Bacteria"/>
</dbReference>
<proteinExistence type="predicted"/>
<dbReference type="AlphaFoldDB" id="A0A1H6TAQ8"/>